<evidence type="ECO:0000313" key="2">
    <source>
        <dbReference type="EMBL" id="GAC19675.1"/>
    </source>
</evidence>
<protein>
    <recommendedName>
        <fullName evidence="4">DUF2799 domain-containing protein</fullName>
    </recommendedName>
</protein>
<dbReference type="Proteomes" id="UP000006327">
    <property type="component" value="Unassembled WGS sequence"/>
</dbReference>
<name>K6Z885_9ALTE</name>
<dbReference type="AlphaFoldDB" id="K6Z885"/>
<gene>
    <name evidence="2" type="ORF">GARC_2710</name>
</gene>
<feature type="chain" id="PRO_5003898161" description="DUF2799 domain-containing protein" evidence="1">
    <location>
        <begin position="22"/>
        <end position="206"/>
    </location>
</feature>
<reference evidence="2 3" key="1">
    <citation type="journal article" date="2017" name="Antonie Van Leeuwenhoek">
        <title>Rhizobium rhizosphaerae sp. nov., a novel species isolated from rice rhizosphere.</title>
        <authorList>
            <person name="Zhao J.J."/>
            <person name="Zhang J."/>
            <person name="Zhang R.J."/>
            <person name="Zhang C.W."/>
            <person name="Yin H.Q."/>
            <person name="Zhang X.X."/>
        </authorList>
    </citation>
    <scope>NUCLEOTIDE SEQUENCE [LARGE SCALE GENOMIC DNA]</scope>
    <source>
        <strain evidence="2 3">BSs20135</strain>
    </source>
</reference>
<dbReference type="STRING" id="493475.GARC_2710"/>
<accession>K6Z885</accession>
<keyword evidence="3" id="KW-1185">Reference proteome</keyword>
<sequence>MYLKVLGFISIILLLSNCANMNKSDCLTANWQLIGFEDGSLGKNESQISQHRKECSEHGVTPDLSAYRKGHFEGSKLFCTTNNGFTRGSQGKDYDRSCPQQFEAAFLIGFSEGQTLYGLKKVLNQRAADLESAYKELDWLEHTIAEKSELMIADGLNRKQRIVVRDEIAQYQQQQVELYDLLPELKYEFENAHQAYEQGKDAFSGY</sequence>
<evidence type="ECO:0008006" key="4">
    <source>
        <dbReference type="Google" id="ProtNLM"/>
    </source>
</evidence>
<comment type="caution">
    <text evidence="2">The sequence shown here is derived from an EMBL/GenBank/DDBJ whole genome shotgun (WGS) entry which is preliminary data.</text>
</comment>
<evidence type="ECO:0000256" key="1">
    <source>
        <dbReference type="SAM" id="SignalP"/>
    </source>
</evidence>
<evidence type="ECO:0000313" key="3">
    <source>
        <dbReference type="Proteomes" id="UP000006327"/>
    </source>
</evidence>
<feature type="signal peptide" evidence="1">
    <location>
        <begin position="1"/>
        <end position="21"/>
    </location>
</feature>
<dbReference type="eggNOG" id="ENOG5032YRS">
    <property type="taxonomic scope" value="Bacteria"/>
</dbReference>
<dbReference type="Pfam" id="PF10973">
    <property type="entry name" value="DUF2799"/>
    <property type="match status" value="1"/>
</dbReference>
<proteinExistence type="predicted"/>
<organism evidence="2 3">
    <name type="scientific">Paraglaciecola arctica BSs20135</name>
    <dbReference type="NCBI Taxonomy" id="493475"/>
    <lineage>
        <taxon>Bacteria</taxon>
        <taxon>Pseudomonadati</taxon>
        <taxon>Pseudomonadota</taxon>
        <taxon>Gammaproteobacteria</taxon>
        <taxon>Alteromonadales</taxon>
        <taxon>Alteromonadaceae</taxon>
        <taxon>Paraglaciecola</taxon>
    </lineage>
</organism>
<dbReference type="InterPro" id="IPR021242">
    <property type="entry name" value="DUF2799"/>
</dbReference>
<dbReference type="OrthoDB" id="5917215at2"/>
<dbReference type="EMBL" id="BAEO01000037">
    <property type="protein sequence ID" value="GAC19675.1"/>
    <property type="molecule type" value="Genomic_DNA"/>
</dbReference>
<keyword evidence="1" id="KW-0732">Signal</keyword>